<feature type="compositionally biased region" description="Polar residues" evidence="1">
    <location>
        <begin position="251"/>
        <end position="273"/>
    </location>
</feature>
<comment type="caution">
    <text evidence="2">The sequence shown here is derived from an EMBL/GenBank/DDBJ whole genome shotgun (WGS) entry which is preliminary data.</text>
</comment>
<keyword evidence="3" id="KW-1185">Reference proteome</keyword>
<dbReference type="InterPro" id="IPR044797">
    <property type="entry name" value="At4g06598-like"/>
</dbReference>
<sequence length="427" mass="47521">MGRIGIISEEEELGSYSSASFKMKRKSALASKLKSSISKHLLCHFYSHDNVLARDREGRVETKSIINYNGADCKSPTYIPHLLVTPLRPGYLPLHQHFIHPANRQNPAVSGTPYEMIFPPYSTGYIATSAVESSPGISRPTDGESHHQRASSDSFLIQQLSWLEELLDDEPDSPLCKGHRRSSSDSVAFLDTGTNTFRKEETKLKTSAAAGGPSWEFQIINYHGNSWKTSFHSNSTPPDQEKKKPRESPLISMTSGSTGVVPSRDSVTLQHSAPQEPGVGLPLKPIVKQNQEVLEASSDINPKPSSSKTDSKRAKQQFAQRSRLRKLQYIAELERSAEGSQASANLEYLNRQILILGMENRALRQRLDSLSQEQLAKYRKYLDMTPYTFIITFCTMAPIFNLDNTIRVSFVVQNSGAGCARERSSTA</sequence>
<gene>
    <name evidence="2" type="ORF">DCAF_LOCUS12371</name>
</gene>
<dbReference type="Proteomes" id="UP001314170">
    <property type="component" value="Unassembled WGS sequence"/>
</dbReference>
<evidence type="ECO:0000256" key="1">
    <source>
        <dbReference type="SAM" id="MobiDB-lite"/>
    </source>
</evidence>
<evidence type="ECO:0000313" key="2">
    <source>
        <dbReference type="EMBL" id="CAK7337342.1"/>
    </source>
</evidence>
<dbReference type="GO" id="GO:0003700">
    <property type="term" value="F:DNA-binding transcription factor activity"/>
    <property type="evidence" value="ECO:0007669"/>
    <property type="project" value="InterPro"/>
</dbReference>
<dbReference type="PANTHER" id="PTHR46835">
    <property type="entry name" value="BASIC-LEUCINE ZIPPER (BZIP) TRANSCRIPTION FACTOR FAMILY PROTEIN-RELATED"/>
    <property type="match status" value="1"/>
</dbReference>
<dbReference type="PANTHER" id="PTHR46835:SF3">
    <property type="entry name" value="BASIC-LEUCINE ZIPPER (BZIP) TRANSCRIPTION FACTOR FAMILY PROTEIN"/>
    <property type="match status" value="1"/>
</dbReference>
<reference evidence="2 3" key="1">
    <citation type="submission" date="2024-01" db="EMBL/GenBank/DDBJ databases">
        <authorList>
            <person name="Waweru B."/>
        </authorList>
    </citation>
    <scope>NUCLEOTIDE SEQUENCE [LARGE SCALE GENOMIC DNA]</scope>
</reference>
<feature type="region of interest" description="Disordered" evidence="1">
    <location>
        <begin position="230"/>
        <end position="283"/>
    </location>
</feature>
<evidence type="ECO:0000313" key="3">
    <source>
        <dbReference type="Proteomes" id="UP001314170"/>
    </source>
</evidence>
<accession>A0AAV1RM75</accession>
<dbReference type="CDD" id="cd14703">
    <property type="entry name" value="bZIP_plant_RF2"/>
    <property type="match status" value="1"/>
</dbReference>
<feature type="region of interest" description="Disordered" evidence="1">
    <location>
        <begin position="132"/>
        <end position="151"/>
    </location>
</feature>
<feature type="region of interest" description="Disordered" evidence="1">
    <location>
        <begin position="295"/>
        <end position="320"/>
    </location>
</feature>
<dbReference type="EMBL" id="CAWUPB010001010">
    <property type="protein sequence ID" value="CAK7337342.1"/>
    <property type="molecule type" value="Genomic_DNA"/>
</dbReference>
<evidence type="ECO:0008006" key="4">
    <source>
        <dbReference type="Google" id="ProtNLM"/>
    </source>
</evidence>
<protein>
    <recommendedName>
        <fullName evidence="4">BZIP domain-containing protein</fullName>
    </recommendedName>
</protein>
<dbReference type="GO" id="GO:0005634">
    <property type="term" value="C:nucleus"/>
    <property type="evidence" value="ECO:0007669"/>
    <property type="project" value="UniProtKB-ARBA"/>
</dbReference>
<organism evidence="2 3">
    <name type="scientific">Dovyalis caffra</name>
    <dbReference type="NCBI Taxonomy" id="77055"/>
    <lineage>
        <taxon>Eukaryota</taxon>
        <taxon>Viridiplantae</taxon>
        <taxon>Streptophyta</taxon>
        <taxon>Embryophyta</taxon>
        <taxon>Tracheophyta</taxon>
        <taxon>Spermatophyta</taxon>
        <taxon>Magnoliopsida</taxon>
        <taxon>eudicotyledons</taxon>
        <taxon>Gunneridae</taxon>
        <taxon>Pentapetalae</taxon>
        <taxon>rosids</taxon>
        <taxon>fabids</taxon>
        <taxon>Malpighiales</taxon>
        <taxon>Salicaceae</taxon>
        <taxon>Flacourtieae</taxon>
        <taxon>Dovyalis</taxon>
    </lineage>
</organism>
<name>A0AAV1RM75_9ROSI</name>
<feature type="compositionally biased region" description="Polar residues" evidence="1">
    <location>
        <begin position="295"/>
        <end position="308"/>
    </location>
</feature>
<dbReference type="InterPro" id="IPR044759">
    <property type="entry name" value="bZIP_RF2"/>
</dbReference>
<dbReference type="AlphaFoldDB" id="A0AAV1RM75"/>
<proteinExistence type="predicted"/>